<evidence type="ECO:0000259" key="1">
    <source>
        <dbReference type="Pfam" id="PF13966"/>
    </source>
</evidence>
<accession>A0A8I6Y340</accession>
<evidence type="ECO:0000313" key="2">
    <source>
        <dbReference type="EnsemblPlants" id="HORVU.MOREX.r3.4HG0397180.1.CDS1"/>
    </source>
</evidence>
<dbReference type="Proteomes" id="UP000011116">
    <property type="component" value="Chromosome 4H"/>
</dbReference>
<feature type="domain" description="Reverse transcriptase zinc-binding" evidence="1">
    <location>
        <begin position="178"/>
        <end position="260"/>
    </location>
</feature>
<organism evidence="2 3">
    <name type="scientific">Hordeum vulgare subsp. vulgare</name>
    <name type="common">Domesticated barley</name>
    <dbReference type="NCBI Taxonomy" id="112509"/>
    <lineage>
        <taxon>Eukaryota</taxon>
        <taxon>Viridiplantae</taxon>
        <taxon>Streptophyta</taxon>
        <taxon>Embryophyta</taxon>
        <taxon>Tracheophyta</taxon>
        <taxon>Spermatophyta</taxon>
        <taxon>Magnoliopsida</taxon>
        <taxon>Liliopsida</taxon>
        <taxon>Poales</taxon>
        <taxon>Poaceae</taxon>
        <taxon>BOP clade</taxon>
        <taxon>Pooideae</taxon>
        <taxon>Triticodae</taxon>
        <taxon>Triticeae</taxon>
        <taxon>Hordeinae</taxon>
        <taxon>Hordeum</taxon>
    </lineage>
</organism>
<name>A0A8I6Y340_HORVV</name>
<reference evidence="2" key="3">
    <citation type="submission" date="2022-01" db="UniProtKB">
        <authorList>
            <consortium name="EnsemblPlants"/>
        </authorList>
    </citation>
    <scope>IDENTIFICATION</scope>
    <source>
        <strain evidence="2">subsp. vulgare</strain>
    </source>
</reference>
<dbReference type="PANTHER" id="PTHR36617">
    <property type="entry name" value="PROTEIN, PUTATIVE-RELATED"/>
    <property type="match status" value="1"/>
</dbReference>
<proteinExistence type="predicted"/>
<dbReference type="AlphaFoldDB" id="A0A8I6Y340"/>
<dbReference type="PANTHER" id="PTHR36617:SF7">
    <property type="entry name" value="OS01G0823550 PROTEIN"/>
    <property type="match status" value="1"/>
</dbReference>
<reference evidence="3" key="1">
    <citation type="journal article" date="2012" name="Nature">
        <title>A physical, genetic and functional sequence assembly of the barley genome.</title>
        <authorList>
            <consortium name="The International Barley Genome Sequencing Consortium"/>
            <person name="Mayer K.F."/>
            <person name="Waugh R."/>
            <person name="Brown J.W."/>
            <person name="Schulman A."/>
            <person name="Langridge P."/>
            <person name="Platzer M."/>
            <person name="Fincher G.B."/>
            <person name="Muehlbauer G.J."/>
            <person name="Sato K."/>
            <person name="Close T.J."/>
            <person name="Wise R.P."/>
            <person name="Stein N."/>
        </authorList>
    </citation>
    <scope>NUCLEOTIDE SEQUENCE [LARGE SCALE GENOMIC DNA]</scope>
    <source>
        <strain evidence="3">cv. Morex</strain>
    </source>
</reference>
<reference evidence="2" key="2">
    <citation type="submission" date="2020-10" db="EMBL/GenBank/DDBJ databases">
        <authorList>
            <person name="Scholz U."/>
            <person name="Mascher M."/>
            <person name="Fiebig A."/>
        </authorList>
    </citation>
    <scope>NUCLEOTIDE SEQUENCE [LARGE SCALE GENOMIC DNA]</scope>
    <source>
        <strain evidence="2">cv. Morex</strain>
    </source>
</reference>
<protein>
    <recommendedName>
        <fullName evidence="1">Reverse transcriptase zinc-binding domain-containing protein</fullName>
    </recommendedName>
</protein>
<sequence length="270" mass="30306">MVKWAYIFLPKDRGGLGIPASRGMNVALMLRWVWRILQGDGGLWLQLIEAKYLRGRPLLACSLANGLQFWKSIQSIKHEIRLGLRISVGDGFGTQFWLDPWLEGELLRFRFPRLFAICVDRVVLVSAAALEGGWHVAFRRPLGPIEVLDWELLLAVIPLQTSAASDSVSWSLSPSGEFSISSAYLALCRMPVLSWLSPLWKAPLPLKIKDFVWQLLRDRLPSRTEVLKRHGPGNGICPLCHVPETGSHILFSCVAAQTLWCFVREALGPD</sequence>
<evidence type="ECO:0000313" key="3">
    <source>
        <dbReference type="Proteomes" id="UP000011116"/>
    </source>
</evidence>
<dbReference type="Pfam" id="PF13966">
    <property type="entry name" value="zf-RVT"/>
    <property type="match status" value="1"/>
</dbReference>
<dbReference type="EnsemblPlants" id="HORVU.MOREX.r3.4HG0397180.1">
    <property type="protein sequence ID" value="HORVU.MOREX.r3.4HG0397180.1.CDS1"/>
    <property type="gene ID" value="HORVU.MOREX.r3.4HG0397180"/>
</dbReference>
<dbReference type="InterPro" id="IPR026960">
    <property type="entry name" value="RVT-Znf"/>
</dbReference>
<keyword evidence="3" id="KW-1185">Reference proteome</keyword>
<dbReference type="Gramene" id="HORVU.MOREX.r3.4HG0397180.1">
    <property type="protein sequence ID" value="HORVU.MOREX.r3.4HG0397180.1.CDS1"/>
    <property type="gene ID" value="HORVU.MOREX.r3.4HG0397180"/>
</dbReference>